<feature type="compositionally biased region" description="Basic residues" evidence="1">
    <location>
        <begin position="273"/>
        <end position="287"/>
    </location>
</feature>
<dbReference type="Pfam" id="PF09428">
    <property type="entry name" value="DUF2011"/>
    <property type="match status" value="1"/>
</dbReference>
<protein>
    <submittedName>
        <fullName evidence="2">Uncharacterized protein</fullName>
    </submittedName>
</protein>
<gene>
    <name evidence="2" type="ORF">FE257_006104</name>
</gene>
<feature type="compositionally biased region" description="Basic and acidic residues" evidence="1">
    <location>
        <begin position="112"/>
        <end position="124"/>
    </location>
</feature>
<comment type="caution">
    <text evidence="2">The sequence shown here is derived from an EMBL/GenBank/DDBJ whole genome shotgun (WGS) entry which is preliminary data.</text>
</comment>
<evidence type="ECO:0000313" key="3">
    <source>
        <dbReference type="Proteomes" id="UP001194746"/>
    </source>
</evidence>
<feature type="compositionally biased region" description="Basic and acidic residues" evidence="1">
    <location>
        <begin position="303"/>
        <end position="316"/>
    </location>
</feature>
<dbReference type="Proteomes" id="UP001194746">
    <property type="component" value="Unassembled WGS sequence"/>
</dbReference>
<reference evidence="2" key="2">
    <citation type="submission" date="2020-02" db="EMBL/GenBank/DDBJ databases">
        <authorList>
            <person name="Gilchrist C.L.M."/>
            <person name="Chooi Y.-H."/>
        </authorList>
    </citation>
    <scope>NUCLEOTIDE SEQUENCE</scope>
    <source>
        <strain evidence="2">MST-FP2251</strain>
    </source>
</reference>
<feature type="compositionally biased region" description="Basic and acidic residues" evidence="1">
    <location>
        <begin position="58"/>
        <end position="72"/>
    </location>
</feature>
<keyword evidence="3" id="KW-1185">Reference proteome</keyword>
<sequence length="316" mass="35200">MFELPGAKRVRRDELLSRNSSSRSPSPAPEEAPPDVHRRLGELLNLDQILTSSIPEQSRTDKDEQEQQKHANEEEEQEFEFRLFSAPAPRASTATAAQSTGAQSGGGGTDGGKNKADGTGEKTQKLRIRLRSPSPGTRGLEDGRFVNPSRGWEYYFTTPKLLSGSEGKEDQSAALVRKKQFEDAAVSGSQMLSWAQVPWPGCDLAWRVTRLKRHQTKLPRPSAEELSAAAVCYVESLERTPKSRKKPGKKRRVQLRKRLTAAEKAKESEAEKRNRKNRERKIKRRQKAREMKAATGGEGVAVKVEDDAASSHDEDD</sequence>
<feature type="region of interest" description="Disordered" evidence="1">
    <location>
        <begin position="237"/>
        <end position="316"/>
    </location>
</feature>
<evidence type="ECO:0000313" key="2">
    <source>
        <dbReference type="EMBL" id="KAF9890192.1"/>
    </source>
</evidence>
<dbReference type="EMBL" id="VCAU01000028">
    <property type="protein sequence ID" value="KAF9890192.1"/>
    <property type="molecule type" value="Genomic_DNA"/>
</dbReference>
<organism evidence="2 3">
    <name type="scientific">Aspergillus nanangensis</name>
    <dbReference type="NCBI Taxonomy" id="2582783"/>
    <lineage>
        <taxon>Eukaryota</taxon>
        <taxon>Fungi</taxon>
        <taxon>Dikarya</taxon>
        <taxon>Ascomycota</taxon>
        <taxon>Pezizomycotina</taxon>
        <taxon>Eurotiomycetes</taxon>
        <taxon>Eurotiomycetidae</taxon>
        <taxon>Eurotiales</taxon>
        <taxon>Aspergillaceae</taxon>
        <taxon>Aspergillus</taxon>
        <taxon>Aspergillus subgen. Circumdati</taxon>
    </lineage>
</organism>
<feature type="compositionally biased region" description="Polar residues" evidence="1">
    <location>
        <begin position="48"/>
        <end position="57"/>
    </location>
</feature>
<feature type="compositionally biased region" description="Basic and acidic residues" evidence="1">
    <location>
        <begin position="260"/>
        <end position="272"/>
    </location>
</feature>
<proteinExistence type="predicted"/>
<feature type="compositionally biased region" description="Basic residues" evidence="1">
    <location>
        <begin position="242"/>
        <end position="259"/>
    </location>
</feature>
<accession>A0AAD4CR36</accession>
<feature type="compositionally biased region" description="Low complexity" evidence="1">
    <location>
        <begin position="85"/>
        <end position="102"/>
    </location>
</feature>
<feature type="region of interest" description="Disordered" evidence="1">
    <location>
        <begin position="1"/>
        <end position="144"/>
    </location>
</feature>
<evidence type="ECO:0000256" key="1">
    <source>
        <dbReference type="SAM" id="MobiDB-lite"/>
    </source>
</evidence>
<name>A0AAD4CR36_ASPNN</name>
<dbReference type="InterPro" id="IPR018555">
    <property type="entry name" value="C630.06c-like"/>
</dbReference>
<dbReference type="AlphaFoldDB" id="A0AAD4CR36"/>
<reference evidence="2" key="1">
    <citation type="journal article" date="2019" name="Beilstein J. Org. Chem.">
        <title>Nanangenines: drimane sesquiterpenoids as the dominant metabolite cohort of a novel Australian fungus, Aspergillus nanangensis.</title>
        <authorList>
            <person name="Lacey H.J."/>
            <person name="Gilchrist C.L.M."/>
            <person name="Crombie A."/>
            <person name="Kalaitzis J.A."/>
            <person name="Vuong D."/>
            <person name="Rutledge P.J."/>
            <person name="Turner P."/>
            <person name="Pitt J.I."/>
            <person name="Lacey E."/>
            <person name="Chooi Y.H."/>
            <person name="Piggott A.M."/>
        </authorList>
    </citation>
    <scope>NUCLEOTIDE SEQUENCE</scope>
    <source>
        <strain evidence="2">MST-FP2251</strain>
    </source>
</reference>